<dbReference type="Proteomes" id="UP000481153">
    <property type="component" value="Unassembled WGS sequence"/>
</dbReference>
<dbReference type="InterPro" id="IPR017441">
    <property type="entry name" value="Protein_kinase_ATP_BS"/>
</dbReference>
<gene>
    <name evidence="7" type="ORF">Ae201684_014795</name>
</gene>
<dbReference type="InterPro" id="IPR051681">
    <property type="entry name" value="Ser/Thr_Kinases-Pseudokinases"/>
</dbReference>
<reference evidence="7 8" key="1">
    <citation type="submission" date="2019-07" db="EMBL/GenBank/DDBJ databases">
        <title>Genomics analysis of Aphanomyces spp. identifies a new class of oomycete effector associated with host adaptation.</title>
        <authorList>
            <person name="Gaulin E."/>
        </authorList>
    </citation>
    <scope>NUCLEOTIDE SEQUENCE [LARGE SCALE GENOMIC DNA]</scope>
    <source>
        <strain evidence="7 8">ATCC 201684</strain>
    </source>
</reference>
<feature type="binding site" evidence="4">
    <location>
        <position position="370"/>
    </location>
    <ligand>
        <name>ATP</name>
        <dbReference type="ChEBI" id="CHEBI:30616"/>
    </ligand>
</feature>
<dbReference type="SMART" id="SM00220">
    <property type="entry name" value="S_TKc"/>
    <property type="match status" value="1"/>
</dbReference>
<dbReference type="PROSITE" id="PS00107">
    <property type="entry name" value="PROTEIN_KINASE_ATP"/>
    <property type="match status" value="1"/>
</dbReference>
<dbReference type="GO" id="GO:0005524">
    <property type="term" value="F:ATP binding"/>
    <property type="evidence" value="ECO:0007669"/>
    <property type="project" value="UniProtKB-UniRule"/>
</dbReference>
<evidence type="ECO:0000313" key="8">
    <source>
        <dbReference type="Proteomes" id="UP000481153"/>
    </source>
</evidence>
<keyword evidence="1" id="KW-0808">Transferase</keyword>
<keyword evidence="5" id="KW-1133">Transmembrane helix</keyword>
<dbReference type="InterPro" id="IPR000719">
    <property type="entry name" value="Prot_kinase_dom"/>
</dbReference>
<dbReference type="Gene3D" id="1.10.510.10">
    <property type="entry name" value="Transferase(Phosphotransferase) domain 1"/>
    <property type="match status" value="1"/>
</dbReference>
<keyword evidence="8" id="KW-1185">Reference proteome</keyword>
<dbReference type="InterPro" id="IPR001245">
    <property type="entry name" value="Ser-Thr/Tyr_kinase_cat_dom"/>
</dbReference>
<dbReference type="VEuPathDB" id="FungiDB:AeMF1_003710"/>
<organism evidence="7 8">
    <name type="scientific">Aphanomyces euteiches</name>
    <dbReference type="NCBI Taxonomy" id="100861"/>
    <lineage>
        <taxon>Eukaryota</taxon>
        <taxon>Sar</taxon>
        <taxon>Stramenopiles</taxon>
        <taxon>Oomycota</taxon>
        <taxon>Saprolegniomycetes</taxon>
        <taxon>Saprolegniales</taxon>
        <taxon>Verrucalvaceae</taxon>
        <taxon>Aphanomyces</taxon>
    </lineage>
</organism>
<feature type="domain" description="Protein kinase" evidence="6">
    <location>
        <begin position="335"/>
        <end position="599"/>
    </location>
</feature>
<keyword evidence="1" id="KW-0418">Kinase</keyword>
<keyword evidence="5" id="KW-0472">Membrane</keyword>
<evidence type="ECO:0000259" key="6">
    <source>
        <dbReference type="PROSITE" id="PS50011"/>
    </source>
</evidence>
<dbReference type="PRINTS" id="PR00109">
    <property type="entry name" value="TYRKINASE"/>
</dbReference>
<dbReference type="PANTHER" id="PTHR44329">
    <property type="entry name" value="SERINE/THREONINE-PROTEIN KINASE TNNI3K-RELATED"/>
    <property type="match status" value="1"/>
</dbReference>
<evidence type="ECO:0000256" key="5">
    <source>
        <dbReference type="SAM" id="Phobius"/>
    </source>
</evidence>
<keyword evidence="2 4" id="KW-0547">Nucleotide-binding</keyword>
<dbReference type="PROSITE" id="PS00108">
    <property type="entry name" value="PROTEIN_KINASE_ST"/>
    <property type="match status" value="1"/>
</dbReference>
<dbReference type="EMBL" id="VJMJ01000202">
    <property type="protein sequence ID" value="KAF0727056.1"/>
    <property type="molecule type" value="Genomic_DNA"/>
</dbReference>
<protein>
    <recommendedName>
        <fullName evidence="6">Protein kinase domain-containing protein</fullName>
    </recommendedName>
</protein>
<dbReference type="Pfam" id="PF07714">
    <property type="entry name" value="PK_Tyr_Ser-Thr"/>
    <property type="match status" value="1"/>
</dbReference>
<dbReference type="PROSITE" id="PS50011">
    <property type="entry name" value="PROTEIN_KINASE_DOM"/>
    <property type="match status" value="1"/>
</dbReference>
<dbReference type="CDD" id="cd13999">
    <property type="entry name" value="STKc_MAP3K-like"/>
    <property type="match status" value="1"/>
</dbReference>
<comment type="caution">
    <text evidence="7">The sequence shown here is derived from an EMBL/GenBank/DDBJ whole genome shotgun (WGS) entry which is preliminary data.</text>
</comment>
<evidence type="ECO:0000313" key="7">
    <source>
        <dbReference type="EMBL" id="KAF0727056.1"/>
    </source>
</evidence>
<accession>A0A6G0WIK8</accession>
<keyword evidence="1" id="KW-0723">Serine/threonine-protein kinase</keyword>
<dbReference type="InterPro" id="IPR008271">
    <property type="entry name" value="Ser/Thr_kinase_AS"/>
</dbReference>
<dbReference type="GO" id="GO:0004674">
    <property type="term" value="F:protein serine/threonine kinase activity"/>
    <property type="evidence" value="ECO:0007669"/>
    <property type="project" value="UniProtKB-KW"/>
</dbReference>
<dbReference type="PANTHER" id="PTHR44329:SF214">
    <property type="entry name" value="PROTEIN KINASE DOMAIN-CONTAINING PROTEIN"/>
    <property type="match status" value="1"/>
</dbReference>
<name>A0A6G0WIK8_9STRA</name>
<sequence>MRRIISESNNLTLDDVVLPNTLISFSVADSPNLRRLSNNISWPRSIKQLHFTGNGLTSLPKGLPTWPLDELYDSTHLLPSKLTSPYCSAAGDNTISAIDGANFPPAVSIDLRGNLYVALEHVDLTYIKSGLFGDLLSSIRNVMFGPSLTKFFCQKCTITQFDLSETSFANLAKFPKAQIQFQSVILSQRCQVGGTLSQLYNYSSCVYPDSYFKPQMFEMATTLAPTTTLTPAVQESSSSSTTYIIIGVVAGALAIFALGFFFWRRQQNLQDHYSKPPEEEITMDTTHPAHAKLQTSFKRTWSSIINLEFISMQTTMIEHLDWADLEDFRVETTNIQRHKLLGKGGFGQVWLGTYNGDYVAIKLLTDTPMKTVHEVQKFINEVILMTRLKNPYIVSFLGCAWAKLPDIELIVEYMNEGDLKAYLNETTPSTFSWPQKIQCAIDILHGLMYLHSNKIIHRDLKSRNILLDSAKPTKLTDFGVSREVHSKTMTQEVGTYRWAAPEILNGGRFRVSADIYSFGMLLIEFDTHEVPYHDLRNADGEPLLEVAIMMKVLQGDITPQVTPRCPPFIEQLIRECTRFNPDQRPTAGQVLQKLQDIQLAMNSTTGGFKLGKGNLVTKIPLACVYAYQVSWRSPSTECQQDVLVYAVIATGLSNSVEKNIFEKALPRSFL</sequence>
<dbReference type="AlphaFoldDB" id="A0A6G0WIK8"/>
<evidence type="ECO:0000256" key="1">
    <source>
        <dbReference type="ARBA" id="ARBA00022527"/>
    </source>
</evidence>
<evidence type="ECO:0000256" key="3">
    <source>
        <dbReference type="ARBA" id="ARBA00022840"/>
    </source>
</evidence>
<dbReference type="Gene3D" id="3.30.200.20">
    <property type="entry name" value="Phosphorylase Kinase, domain 1"/>
    <property type="match status" value="1"/>
</dbReference>
<dbReference type="InterPro" id="IPR011009">
    <property type="entry name" value="Kinase-like_dom_sf"/>
</dbReference>
<evidence type="ECO:0000256" key="4">
    <source>
        <dbReference type="PROSITE-ProRule" id="PRU10141"/>
    </source>
</evidence>
<keyword evidence="3 4" id="KW-0067">ATP-binding</keyword>
<dbReference type="VEuPathDB" id="FungiDB:AeMF1_003709"/>
<evidence type="ECO:0000256" key="2">
    <source>
        <dbReference type="ARBA" id="ARBA00022741"/>
    </source>
</evidence>
<proteinExistence type="predicted"/>
<keyword evidence="5" id="KW-0812">Transmembrane</keyword>
<feature type="transmembrane region" description="Helical" evidence="5">
    <location>
        <begin position="243"/>
        <end position="263"/>
    </location>
</feature>
<dbReference type="SUPFAM" id="SSF56112">
    <property type="entry name" value="Protein kinase-like (PK-like)"/>
    <property type="match status" value="1"/>
</dbReference>